<dbReference type="RefSeq" id="WP_211530853.1">
    <property type="nucleotide sequence ID" value="NZ_JWHL01000009.1"/>
</dbReference>
<feature type="transmembrane region" description="Helical" evidence="1">
    <location>
        <begin position="307"/>
        <end position="326"/>
    </location>
</feature>
<dbReference type="EMBL" id="JWHL01000009">
    <property type="protein sequence ID" value="MBR1369159.1"/>
    <property type="molecule type" value="Genomic_DNA"/>
</dbReference>
<feature type="transmembrane region" description="Helical" evidence="1">
    <location>
        <begin position="92"/>
        <end position="111"/>
    </location>
</feature>
<sequence length="666" mass="73960">MVGAEAQILTVIFWLITLKILQISIYPLLRTTLAEIAYPLSYPLSLLLFTLFSWYAGAAHLPVQAAALIFFLLGCVMLVRKEYEPGDLKRNLRWDAVFLAGFLYLLEIRFFNPSISFAEKFMDHAFLASVMRNPVVPPLDPWFAGGDLSIYYYLGHWMAGALGITTGGESVVVFNLMLPTVAGMAVVAAAALGYILIPRYFLLPAALLFIPNPAAIWHLITGTPIDVVPWESTRVIVGTITEYPLFSFFWGDPHAHILGIFNQVLFITLCTLLYLRYGDLSFRSCVILAGILALSLGTMPGVNSWDVLLYAPFYCLIALLTGIRYAGRDIRGWLPLLAVPPLSILLYSPFLASIEGAGILGIGIVPQGSSLVEFILVHGFFLAVFLLYGWEELYRYPWLLILPLIGFLTGYGAAGIAVLALLLMAVKRSARPEEIIGIAGLAVIIFCELIYLKDNMGEFYYRMNTVFKFSMAAWVMMGISATVIIGRWLSRQTWPCALPPWAIRSALTAGILFLIVIPPFTPLTYGYTTQTLDGSAWLQEAHPGDAAAIMYLRSLDGDLRIVEAVGEGYSYAGRISSFTGIPTILGWQGHELVWRSNEDGWYGRRIADVRSIYQDSERSLLLLEEYGITHIIVGPLEMERYLVNLPDEGLILVFEVDGTSVYEVVT</sequence>
<evidence type="ECO:0000313" key="2">
    <source>
        <dbReference type="EMBL" id="MBR1369159.1"/>
    </source>
</evidence>
<keyword evidence="1" id="KW-1133">Transmembrane helix</keyword>
<comment type="caution">
    <text evidence="2">The sequence shown here is derived from an EMBL/GenBank/DDBJ whole genome shotgun (WGS) entry which is preliminary data.</text>
</comment>
<feature type="transmembrane region" description="Helical" evidence="1">
    <location>
        <begin position="501"/>
        <end position="520"/>
    </location>
</feature>
<evidence type="ECO:0000313" key="3">
    <source>
        <dbReference type="Proteomes" id="UP000730161"/>
    </source>
</evidence>
<accession>A0A8J8B5K3</accession>
<proteinExistence type="predicted"/>
<feature type="transmembrane region" description="Helical" evidence="1">
    <location>
        <begin position="281"/>
        <end position="300"/>
    </location>
</feature>
<dbReference type="PANTHER" id="PTHR10790">
    <property type="entry name" value="TPR-DOMAIN CONTAINING PROTEIN"/>
    <property type="match status" value="1"/>
</dbReference>
<organism evidence="2 3">
    <name type="scientific">Methanocalculus chunghsingensis</name>
    <dbReference type="NCBI Taxonomy" id="156457"/>
    <lineage>
        <taxon>Archaea</taxon>
        <taxon>Methanobacteriati</taxon>
        <taxon>Methanobacteriota</taxon>
        <taxon>Stenosarchaea group</taxon>
        <taxon>Methanomicrobia</taxon>
        <taxon>Methanomicrobiales</taxon>
        <taxon>Methanocalculaceae</taxon>
        <taxon>Methanocalculus</taxon>
    </lineage>
</organism>
<feature type="transmembrane region" description="Helical" evidence="1">
    <location>
        <begin position="435"/>
        <end position="452"/>
    </location>
</feature>
<reference evidence="2" key="1">
    <citation type="submission" date="2014-12" db="EMBL/GenBank/DDBJ databases">
        <authorList>
            <person name="Huang H.-H."/>
            <person name="Chen S.-C."/>
            <person name="Lai M.-C."/>
        </authorList>
    </citation>
    <scope>NUCLEOTIDE SEQUENCE</scope>
    <source>
        <strain evidence="2">K1F9705b</strain>
    </source>
</reference>
<dbReference type="PANTHER" id="PTHR10790:SF51">
    <property type="entry name" value="TETRATRICOPEPTIDE REPEAT PROTEIN"/>
    <property type="match status" value="1"/>
</dbReference>
<dbReference type="OrthoDB" id="313199at2157"/>
<feature type="transmembrane region" description="Helical" evidence="1">
    <location>
        <begin position="61"/>
        <end position="80"/>
    </location>
</feature>
<feature type="transmembrane region" description="Helical" evidence="1">
    <location>
        <begin position="6"/>
        <end position="29"/>
    </location>
</feature>
<feature type="transmembrane region" description="Helical" evidence="1">
    <location>
        <begin position="396"/>
        <end position="423"/>
    </location>
</feature>
<keyword evidence="1" id="KW-0812">Transmembrane</keyword>
<feature type="transmembrane region" description="Helical" evidence="1">
    <location>
        <begin position="172"/>
        <end position="194"/>
    </location>
</feature>
<dbReference type="Proteomes" id="UP000730161">
    <property type="component" value="Unassembled WGS sequence"/>
</dbReference>
<dbReference type="Pfam" id="PF10060">
    <property type="entry name" value="DUF2298"/>
    <property type="match status" value="1"/>
</dbReference>
<dbReference type="InterPro" id="IPR018746">
    <property type="entry name" value="DUF2298"/>
</dbReference>
<dbReference type="AlphaFoldDB" id="A0A8J8B5K3"/>
<feature type="transmembrane region" description="Helical" evidence="1">
    <location>
        <begin position="472"/>
        <end position="489"/>
    </location>
</feature>
<evidence type="ECO:0000256" key="1">
    <source>
        <dbReference type="SAM" id="Phobius"/>
    </source>
</evidence>
<evidence type="ECO:0008006" key="4">
    <source>
        <dbReference type="Google" id="ProtNLM"/>
    </source>
</evidence>
<feature type="transmembrane region" description="Helical" evidence="1">
    <location>
        <begin position="36"/>
        <end position="55"/>
    </location>
</feature>
<keyword evidence="3" id="KW-1185">Reference proteome</keyword>
<keyword evidence="1" id="KW-0472">Membrane</keyword>
<feature type="transmembrane region" description="Helical" evidence="1">
    <location>
        <begin position="257"/>
        <end position="275"/>
    </location>
</feature>
<protein>
    <recommendedName>
        <fullName evidence="4">YYY membrane protein</fullName>
    </recommendedName>
</protein>
<dbReference type="NCBIfam" id="TIGR03662">
    <property type="entry name" value="Chlor_Arch_YYY"/>
    <property type="match status" value="1"/>
</dbReference>
<name>A0A8J8B5K3_9EURY</name>
<feature type="transmembrane region" description="Helical" evidence="1">
    <location>
        <begin position="371"/>
        <end position="390"/>
    </location>
</feature>
<gene>
    <name evidence="2" type="ORF">RJ53_06500</name>
</gene>